<dbReference type="RefSeq" id="WP_259612082.1">
    <property type="nucleotide sequence ID" value="NZ_CP091139.2"/>
</dbReference>
<dbReference type="Gene3D" id="3.30.70.2970">
    <property type="entry name" value="Protein of unknown function (DUF541), domain 2"/>
    <property type="match status" value="1"/>
</dbReference>
<name>A0ABY5NK24_9MICO</name>
<protein>
    <submittedName>
        <fullName evidence="1">SIMPL domain-containing protein</fullName>
    </submittedName>
</protein>
<dbReference type="Proteomes" id="UP001054811">
    <property type="component" value="Chromosome"/>
</dbReference>
<evidence type="ECO:0000313" key="1">
    <source>
        <dbReference type="EMBL" id="UUT35476.1"/>
    </source>
</evidence>
<keyword evidence="2" id="KW-1185">Reference proteome</keyword>
<dbReference type="Pfam" id="PF04402">
    <property type="entry name" value="SIMPL"/>
    <property type="match status" value="1"/>
</dbReference>
<dbReference type="EMBL" id="CP091139">
    <property type="protein sequence ID" value="UUT35476.1"/>
    <property type="molecule type" value="Genomic_DNA"/>
</dbReference>
<dbReference type="Gene3D" id="3.30.110.170">
    <property type="entry name" value="Protein of unknown function (DUF541), domain 1"/>
    <property type="match status" value="1"/>
</dbReference>
<evidence type="ECO:0000313" key="2">
    <source>
        <dbReference type="Proteomes" id="UP001054811"/>
    </source>
</evidence>
<reference evidence="1" key="1">
    <citation type="submission" date="2022-01" db="EMBL/GenBank/DDBJ databases">
        <title>Microbacterium eymi and Microbacterium rhizovicinus sp. nov., isolated from the rhizospheric soil of Elymus tsukushiensis, a plant native to the Dokdo Islands, Republic of Korea.</title>
        <authorList>
            <person name="Hwang Y.J."/>
        </authorList>
    </citation>
    <scope>NUCLEOTIDE SEQUENCE</scope>
    <source>
        <strain evidence="1">KUDC0405</strain>
    </source>
</reference>
<gene>
    <name evidence="1" type="ORF">L2X98_19025</name>
</gene>
<sequence length="217" mass="23123">MTEVSITVRGEHEVLHAPEEAVAHIAVRAEGAERGAVVERIAALSAPIRDGLAARKDAGGLSDWSSQRVAVWAERPWNPEGRQLAVVHHAAVQISATFTDFTALSWWVSQVAEQDGVHVGDIDWRLTRDTEAALEREVAAQAVRVAVERATAYAQALGLTEVVPVQIADVGLLGRSAPAPLRAARASFSADAAPPSLDFQAEDIVVSAAVEARFTAR</sequence>
<organism evidence="1 2">
    <name type="scientific">Microbacterium elymi</name>
    <dbReference type="NCBI Taxonomy" id="2909587"/>
    <lineage>
        <taxon>Bacteria</taxon>
        <taxon>Bacillati</taxon>
        <taxon>Actinomycetota</taxon>
        <taxon>Actinomycetes</taxon>
        <taxon>Micrococcales</taxon>
        <taxon>Microbacteriaceae</taxon>
        <taxon>Microbacterium</taxon>
    </lineage>
</organism>
<accession>A0ABY5NK24</accession>
<proteinExistence type="predicted"/>
<dbReference type="InterPro" id="IPR007497">
    <property type="entry name" value="SIMPL/DUF541"/>
</dbReference>